<dbReference type="Pfam" id="PF00005">
    <property type="entry name" value="ABC_tran"/>
    <property type="match status" value="1"/>
</dbReference>
<sequence>MTETKKERNAFARILDFAGKRRALTFLGCFLTGLAMLLSMVPYVTIWLVVRDLIAVAPEWERATGVVTYGWLAFWFSVAGIVVYFVGLMCTHLAAFRIQTNVRKECVKRLMNAPLGFFDTHATGLLRRRIDKTSGEIEQLFAHNMADLSGSVVMLVSTVVLLFVFDWRMGASCIVVVFASFACLTTMMGPSKKSLLESYQSALDDISKATTEYVRGIPVVKVFQQTVYSIAALKKSIDNYSMYANRYQSDVCEVPQSINLSFIEAAFVFLLPVTALLAPSALASGNFAQFVSDFAFYAIFSAIISTALSRVMFAAGGMMQADDALRRIEEVVQAPQIVRSANPKVPEGNRVEFRGVSFTYEGAAKPALDDVSFVAEAGSTIALVGPSGGGKSTAASLIPRFWDVDKGSVLVGGVDVRDVDPHVLMDRVAFVFQDNRLFKTSILENVRAARPNASCEEVLAALSAAQCDDILAKLPNGMDTVIGTKGTYLSGGERQRVSLARAILKDAPIVVLDEATAFADPENEALIQAALKRLTKGRTVIMIAHRLTTVVNADKIVVLDHGRVAESGTHGELVAGNGLYAHMWADYQTAVAWKITREVA</sequence>
<feature type="transmembrane region" description="Helical" evidence="7">
    <location>
        <begin position="69"/>
        <end position="95"/>
    </location>
</feature>
<dbReference type="InterPro" id="IPR027417">
    <property type="entry name" value="P-loop_NTPase"/>
</dbReference>
<accession>A0A1H6HT19</accession>
<reference evidence="10 11" key="1">
    <citation type="submission" date="2016-10" db="EMBL/GenBank/DDBJ databases">
        <authorList>
            <person name="Varghese N."/>
            <person name="Submissions S."/>
        </authorList>
    </citation>
    <scope>NUCLEOTIDE SEQUENCE [LARGE SCALE GENOMIC DNA]</scope>
    <source>
        <strain evidence="10 11">WCP15</strain>
    </source>
</reference>
<dbReference type="InterPro" id="IPR036640">
    <property type="entry name" value="ABC1_TM_sf"/>
</dbReference>
<evidence type="ECO:0000256" key="7">
    <source>
        <dbReference type="SAM" id="Phobius"/>
    </source>
</evidence>
<feature type="domain" description="ABC transporter" evidence="8">
    <location>
        <begin position="351"/>
        <end position="586"/>
    </location>
</feature>
<evidence type="ECO:0000259" key="8">
    <source>
        <dbReference type="PROSITE" id="PS50893"/>
    </source>
</evidence>
<dbReference type="InterPro" id="IPR011527">
    <property type="entry name" value="ABC1_TM_dom"/>
</dbReference>
<evidence type="ECO:0000313" key="11">
    <source>
        <dbReference type="Proteomes" id="UP000199135"/>
    </source>
</evidence>
<dbReference type="SMART" id="SM00382">
    <property type="entry name" value="AAA"/>
    <property type="match status" value="1"/>
</dbReference>
<dbReference type="PANTHER" id="PTHR43394:SF1">
    <property type="entry name" value="ATP-BINDING CASSETTE SUB-FAMILY B MEMBER 10, MITOCHONDRIAL"/>
    <property type="match status" value="1"/>
</dbReference>
<dbReference type="Proteomes" id="UP000199135">
    <property type="component" value="Unassembled WGS sequence"/>
</dbReference>
<feature type="transmembrane region" description="Helical" evidence="7">
    <location>
        <begin position="169"/>
        <end position="189"/>
    </location>
</feature>
<keyword evidence="4 10" id="KW-0067">ATP-binding</keyword>
<evidence type="ECO:0000313" key="10">
    <source>
        <dbReference type="EMBL" id="SEH37295.1"/>
    </source>
</evidence>
<dbReference type="InterPro" id="IPR003593">
    <property type="entry name" value="AAA+_ATPase"/>
</dbReference>
<keyword evidence="2 7" id="KW-0812">Transmembrane</keyword>
<feature type="domain" description="ABC transmembrane type-1" evidence="9">
    <location>
        <begin position="26"/>
        <end position="248"/>
    </location>
</feature>
<evidence type="ECO:0000256" key="4">
    <source>
        <dbReference type="ARBA" id="ARBA00022840"/>
    </source>
</evidence>
<dbReference type="Gene3D" id="1.20.1560.10">
    <property type="entry name" value="ABC transporter type 1, transmembrane domain"/>
    <property type="match status" value="1"/>
</dbReference>
<evidence type="ECO:0000256" key="5">
    <source>
        <dbReference type="ARBA" id="ARBA00022989"/>
    </source>
</evidence>
<dbReference type="InterPro" id="IPR039421">
    <property type="entry name" value="Type_1_exporter"/>
</dbReference>
<keyword evidence="11" id="KW-1185">Reference proteome</keyword>
<dbReference type="PANTHER" id="PTHR43394">
    <property type="entry name" value="ATP-DEPENDENT PERMEASE MDL1, MITOCHONDRIAL"/>
    <property type="match status" value="1"/>
</dbReference>
<dbReference type="Pfam" id="PF00664">
    <property type="entry name" value="ABC_membrane"/>
    <property type="match status" value="1"/>
</dbReference>
<feature type="transmembrane region" description="Helical" evidence="7">
    <location>
        <begin position="294"/>
        <end position="317"/>
    </location>
</feature>
<keyword evidence="6 7" id="KW-0472">Membrane</keyword>
<name>A0A1H6HT19_9ACTN</name>
<feature type="transmembrane region" description="Helical" evidence="7">
    <location>
        <begin position="262"/>
        <end position="282"/>
    </location>
</feature>
<dbReference type="SUPFAM" id="SSF90123">
    <property type="entry name" value="ABC transporter transmembrane region"/>
    <property type="match status" value="1"/>
</dbReference>
<keyword evidence="3" id="KW-0547">Nucleotide-binding</keyword>
<keyword evidence="5 7" id="KW-1133">Transmembrane helix</keyword>
<evidence type="ECO:0000259" key="9">
    <source>
        <dbReference type="PROSITE" id="PS50929"/>
    </source>
</evidence>
<dbReference type="SUPFAM" id="SSF52540">
    <property type="entry name" value="P-loop containing nucleoside triphosphate hydrolases"/>
    <property type="match status" value="1"/>
</dbReference>
<dbReference type="Gene3D" id="3.40.50.300">
    <property type="entry name" value="P-loop containing nucleotide triphosphate hydrolases"/>
    <property type="match status" value="1"/>
</dbReference>
<comment type="caution">
    <text evidence="10">The sequence shown here is derived from an EMBL/GenBank/DDBJ whole genome shotgun (WGS) entry which is preliminary data.</text>
</comment>
<dbReference type="InterPro" id="IPR017871">
    <property type="entry name" value="ABC_transporter-like_CS"/>
</dbReference>
<evidence type="ECO:0000256" key="6">
    <source>
        <dbReference type="ARBA" id="ARBA00023136"/>
    </source>
</evidence>
<dbReference type="PROSITE" id="PS50929">
    <property type="entry name" value="ABC_TM1F"/>
    <property type="match status" value="1"/>
</dbReference>
<dbReference type="GO" id="GO:0005524">
    <property type="term" value="F:ATP binding"/>
    <property type="evidence" value="ECO:0007669"/>
    <property type="project" value="UniProtKB-KW"/>
</dbReference>
<dbReference type="PROSITE" id="PS00211">
    <property type="entry name" value="ABC_TRANSPORTER_1"/>
    <property type="match status" value="1"/>
</dbReference>
<dbReference type="PROSITE" id="PS50893">
    <property type="entry name" value="ABC_TRANSPORTER_2"/>
    <property type="match status" value="1"/>
</dbReference>
<protein>
    <submittedName>
        <fullName evidence="10">ATP-binding cassette, subfamily B</fullName>
    </submittedName>
</protein>
<evidence type="ECO:0000256" key="2">
    <source>
        <dbReference type="ARBA" id="ARBA00022692"/>
    </source>
</evidence>
<evidence type="ECO:0000256" key="3">
    <source>
        <dbReference type="ARBA" id="ARBA00022741"/>
    </source>
</evidence>
<dbReference type="InterPro" id="IPR003439">
    <property type="entry name" value="ABC_transporter-like_ATP-bd"/>
</dbReference>
<dbReference type="RefSeq" id="WP_078686378.1">
    <property type="nucleotide sequence ID" value="NZ_FNWT01000001.1"/>
</dbReference>
<gene>
    <name evidence="10" type="ORF">SAMN05216447_101142</name>
</gene>
<organism evidence="10 11">
    <name type="scientific">Parafannyhessea umbonata</name>
    <dbReference type="NCBI Taxonomy" id="604330"/>
    <lineage>
        <taxon>Bacteria</taxon>
        <taxon>Bacillati</taxon>
        <taxon>Actinomycetota</taxon>
        <taxon>Coriobacteriia</taxon>
        <taxon>Coriobacteriales</taxon>
        <taxon>Atopobiaceae</taxon>
        <taxon>Parafannyhessea</taxon>
    </lineage>
</organism>
<feature type="transmembrane region" description="Helical" evidence="7">
    <location>
        <begin position="23"/>
        <end position="49"/>
    </location>
</feature>
<dbReference type="EMBL" id="FNWT01000001">
    <property type="protein sequence ID" value="SEH37295.1"/>
    <property type="molecule type" value="Genomic_DNA"/>
</dbReference>
<proteinExistence type="predicted"/>
<comment type="subcellular location">
    <subcellularLocation>
        <location evidence="1">Cell membrane</location>
        <topology evidence="1">Multi-pass membrane protein</topology>
    </subcellularLocation>
</comment>
<evidence type="ECO:0000256" key="1">
    <source>
        <dbReference type="ARBA" id="ARBA00004651"/>
    </source>
</evidence>